<dbReference type="InterPro" id="IPR001202">
    <property type="entry name" value="WW_dom"/>
</dbReference>
<feature type="region of interest" description="Disordered" evidence="1">
    <location>
        <begin position="210"/>
        <end position="273"/>
    </location>
</feature>
<evidence type="ECO:0000256" key="1">
    <source>
        <dbReference type="SAM" id="MobiDB-lite"/>
    </source>
</evidence>
<proteinExistence type="predicted"/>
<dbReference type="AlphaFoldDB" id="A0AA36JCJ2"/>
<dbReference type="Gene3D" id="2.20.70.10">
    <property type="match status" value="1"/>
</dbReference>
<dbReference type="Proteomes" id="UP001178507">
    <property type="component" value="Unassembled WGS sequence"/>
</dbReference>
<sequence>MLTFAVTMEDLTGPGLKLRLRVVTDTTFGFLQFAARPADVGEATLDLQKRILPSCLQQTLKSDKRRSVWVSPIMPVPLAHMKGGMLGAETKLGEAVAHVILHFSLDTDPDYLLDLARPPTVKLEQKLRESADEMSRFIDSLPTPKSCCCQPAFGDFDPLDVDAALGRAALRAWSVGEVQQPLPAPEHCPENWVSTIGPNGRRFWHNLALGPPPWEEDSPTPSLPSPEEMPNGWVYHEGPDGRRFWHHSDLGPAPWEQPQASEGLGGPMQEVTV</sequence>
<evidence type="ECO:0000259" key="2">
    <source>
        <dbReference type="PROSITE" id="PS50020"/>
    </source>
</evidence>
<accession>A0AA36JCJ2</accession>
<evidence type="ECO:0000313" key="4">
    <source>
        <dbReference type="Proteomes" id="UP001178507"/>
    </source>
</evidence>
<gene>
    <name evidence="3" type="ORF">EVOR1521_LOCUS25903</name>
</gene>
<evidence type="ECO:0000313" key="3">
    <source>
        <dbReference type="EMBL" id="CAJ1403166.1"/>
    </source>
</evidence>
<comment type="caution">
    <text evidence="3">The sequence shown here is derived from an EMBL/GenBank/DDBJ whole genome shotgun (WGS) entry which is preliminary data.</text>
</comment>
<keyword evidence="4" id="KW-1185">Reference proteome</keyword>
<protein>
    <recommendedName>
        <fullName evidence="2">WW domain-containing protein</fullName>
    </recommendedName>
</protein>
<feature type="domain" description="WW" evidence="2">
    <location>
        <begin position="227"/>
        <end position="260"/>
    </location>
</feature>
<reference evidence="3" key="1">
    <citation type="submission" date="2023-08" db="EMBL/GenBank/DDBJ databases">
        <authorList>
            <person name="Chen Y."/>
            <person name="Shah S."/>
            <person name="Dougan E. K."/>
            <person name="Thang M."/>
            <person name="Chan C."/>
        </authorList>
    </citation>
    <scope>NUCLEOTIDE SEQUENCE</scope>
</reference>
<name>A0AA36JCJ2_9DINO</name>
<dbReference type="EMBL" id="CAUJNA010003483">
    <property type="protein sequence ID" value="CAJ1403166.1"/>
    <property type="molecule type" value="Genomic_DNA"/>
</dbReference>
<feature type="compositionally biased region" description="Basic and acidic residues" evidence="1">
    <location>
        <begin position="237"/>
        <end position="249"/>
    </location>
</feature>
<dbReference type="PROSITE" id="PS50020">
    <property type="entry name" value="WW_DOMAIN_2"/>
    <property type="match status" value="1"/>
</dbReference>
<organism evidence="3 4">
    <name type="scientific">Effrenium voratum</name>
    <dbReference type="NCBI Taxonomy" id="2562239"/>
    <lineage>
        <taxon>Eukaryota</taxon>
        <taxon>Sar</taxon>
        <taxon>Alveolata</taxon>
        <taxon>Dinophyceae</taxon>
        <taxon>Suessiales</taxon>
        <taxon>Symbiodiniaceae</taxon>
        <taxon>Effrenium</taxon>
    </lineage>
</organism>